<evidence type="ECO:0000313" key="2">
    <source>
        <dbReference type="EMBL" id="SVD18326.1"/>
    </source>
</evidence>
<dbReference type="Pfam" id="PF25275">
    <property type="entry name" value="Golvesin_C"/>
    <property type="match status" value="1"/>
</dbReference>
<dbReference type="InterPro" id="IPR033803">
    <property type="entry name" value="CBD-like_Golvesin-Xly"/>
</dbReference>
<reference evidence="2" key="1">
    <citation type="submission" date="2018-05" db="EMBL/GenBank/DDBJ databases">
        <authorList>
            <person name="Lanie J.A."/>
            <person name="Ng W.-L."/>
            <person name="Kazmierczak K.M."/>
            <person name="Andrzejewski T.M."/>
            <person name="Davidsen T.M."/>
            <person name="Wayne K.J."/>
            <person name="Tettelin H."/>
            <person name="Glass J.I."/>
            <person name="Rusch D."/>
            <person name="Podicherti R."/>
            <person name="Tsui H.-C.T."/>
            <person name="Winkler M.E."/>
        </authorList>
    </citation>
    <scope>NUCLEOTIDE SEQUENCE</scope>
</reference>
<dbReference type="EMBL" id="UINC01134655">
    <property type="protein sequence ID" value="SVD18326.1"/>
    <property type="molecule type" value="Genomic_DNA"/>
</dbReference>
<dbReference type="AlphaFoldDB" id="A0A382T8E8"/>
<proteinExistence type="predicted"/>
<evidence type="ECO:0000259" key="1">
    <source>
        <dbReference type="Pfam" id="PF25275"/>
    </source>
</evidence>
<gene>
    <name evidence="2" type="ORF">METZ01_LOCUS371180</name>
</gene>
<accession>A0A382T8E8</accession>
<feature type="domain" description="Golvesin/Xly CBD-like" evidence="1">
    <location>
        <begin position="61"/>
        <end position="185"/>
    </location>
</feature>
<organism evidence="2">
    <name type="scientific">marine metagenome</name>
    <dbReference type="NCBI Taxonomy" id="408172"/>
    <lineage>
        <taxon>unclassified sequences</taxon>
        <taxon>metagenomes</taxon>
        <taxon>ecological metagenomes</taxon>
    </lineage>
</organism>
<protein>
    <recommendedName>
        <fullName evidence="1">Golvesin/Xly CBD-like domain-containing protein</fullName>
    </recommendedName>
</protein>
<feature type="non-terminal residue" evidence="2">
    <location>
        <position position="1"/>
    </location>
</feature>
<name>A0A382T8E8_9ZZZZ</name>
<sequence length="190" mass="20744">FMILGQSATTAALLSLDQNLAVQDLPYETLRKRLITDGQVLELNSPRNKTAAKSIKLNGIVVDDAKAELEGNWTASTANFPFVGYGYSHDGNTGKGSRHARFKTRLKPGRYVVNLAYPPNSNRASNVPVTIHHSKGDTTVIINQRLSPKNGKTTPLGTYEFKEIAAVTITNKDTNGYVIIDAAQFLPTKE</sequence>